<reference evidence="15" key="1">
    <citation type="submission" date="2020-03" db="EMBL/GenBank/DDBJ databases">
        <title>A high-quality chromosome-level genome assembly of a woody plant with both climbing and erect habits, Rhamnella rubrinervis.</title>
        <authorList>
            <person name="Lu Z."/>
            <person name="Yang Y."/>
            <person name="Zhu X."/>
            <person name="Sun Y."/>
        </authorList>
    </citation>
    <scope>NUCLEOTIDE SEQUENCE</scope>
    <source>
        <strain evidence="15">BYM</strain>
        <tissue evidence="15">Leaf</tissue>
    </source>
</reference>
<dbReference type="EC" id="2.3.2.27" evidence="4"/>
<dbReference type="InterPro" id="IPR013083">
    <property type="entry name" value="Znf_RING/FYVE/PHD"/>
</dbReference>
<comment type="catalytic activity">
    <reaction evidence="1">
        <text>S-ubiquitinyl-[E2 ubiquitin-conjugating enzyme]-L-cysteine + [acceptor protein]-L-lysine = [E2 ubiquitin-conjugating enzyme]-L-cysteine + N(6)-ubiquitinyl-[acceptor protein]-L-lysine.</text>
        <dbReference type="EC" id="2.3.2.27"/>
    </reaction>
</comment>
<proteinExistence type="inferred from homology"/>
<feature type="domain" description="SIAH-type" evidence="14">
    <location>
        <begin position="218"/>
        <end position="276"/>
    </location>
</feature>
<feature type="region of interest" description="Disordered" evidence="12">
    <location>
        <begin position="1"/>
        <end position="49"/>
    </location>
</feature>
<dbReference type="AlphaFoldDB" id="A0A8K0H4B4"/>
<dbReference type="GO" id="GO:0016567">
    <property type="term" value="P:protein ubiquitination"/>
    <property type="evidence" value="ECO:0007669"/>
    <property type="project" value="UniProtKB-UniPathway"/>
</dbReference>
<protein>
    <recommendedName>
        <fullName evidence="4">RING-type E3 ubiquitin transferase</fullName>
        <ecNumber evidence="4">2.3.2.27</ecNumber>
    </recommendedName>
</protein>
<dbReference type="PANTHER" id="PTHR46632">
    <property type="entry name" value="E3 UBIQUITIN-PROTEIN LIGASE SINA-LIKE 4"/>
    <property type="match status" value="1"/>
</dbReference>
<dbReference type="InterPro" id="IPR001841">
    <property type="entry name" value="Znf_RING"/>
</dbReference>
<keyword evidence="16" id="KW-1185">Reference proteome</keyword>
<dbReference type="SUPFAM" id="SSF49599">
    <property type="entry name" value="TRAF domain-like"/>
    <property type="match status" value="1"/>
</dbReference>
<comment type="similarity">
    <text evidence="3">Belongs to the SINA (Seven in absentia) family.</text>
</comment>
<evidence type="ECO:0000313" key="15">
    <source>
        <dbReference type="EMBL" id="KAF3445258.1"/>
    </source>
</evidence>
<feature type="domain" description="RING-type" evidence="13">
    <location>
        <begin position="165"/>
        <end position="201"/>
    </location>
</feature>
<evidence type="ECO:0000256" key="4">
    <source>
        <dbReference type="ARBA" id="ARBA00012483"/>
    </source>
</evidence>
<dbReference type="InterPro" id="IPR044286">
    <property type="entry name" value="SINL_plant"/>
</dbReference>
<evidence type="ECO:0000256" key="12">
    <source>
        <dbReference type="SAM" id="MobiDB-lite"/>
    </source>
</evidence>
<dbReference type="InterPro" id="IPR013010">
    <property type="entry name" value="Znf_SIAH"/>
</dbReference>
<comment type="pathway">
    <text evidence="2">Protein modification; protein ubiquitination.</text>
</comment>
<dbReference type="Pfam" id="PF21361">
    <property type="entry name" value="Sina_ZnF"/>
    <property type="match status" value="1"/>
</dbReference>
<feature type="compositionally biased region" description="Acidic residues" evidence="12">
    <location>
        <begin position="24"/>
        <end position="49"/>
    </location>
</feature>
<evidence type="ECO:0000313" key="16">
    <source>
        <dbReference type="Proteomes" id="UP000796880"/>
    </source>
</evidence>
<comment type="function">
    <text evidence="10">E3 ubiquitin-protein ligase that mediates ubiquitination and subsequent proteasomal degradation of target proteins. E3 ubiquitin ligases accept ubiquitin from an E2 ubiquitin-conjugating enzyme in the form of a thioester and then directly transfers the ubiquitin to targeted substrates. It probably triggers the ubiquitin-mediated degradation of different substrates.</text>
</comment>
<keyword evidence="9" id="KW-0862">Zinc</keyword>
<dbReference type="PROSITE" id="PS50089">
    <property type="entry name" value="ZF_RING_2"/>
    <property type="match status" value="1"/>
</dbReference>
<sequence length="406" mass="44669">MKKMMEKDQAIGAHQSGNAHLVESEAEEDEEEEDEEDEDEDDDDGHEEDVPVVEEVEAINLPSESGSALRGRVSHRLSGIDWNGNDTFRAVVFGTSSSGAAQVDGTIGSARANGNASGSVNVTDPDLPVFSRRTSGVNQDAVGPVRANGDASISVTLTDPDVLDCSICYETLTTPVFQCENGHVACSSCCIKLKNKCPSCSWPIGYNRCRALEKVLEAVEISCQNSKYGCKELVRYSEKKVHDRKCTYSPCTCPCPGCSHVSSSQNLYQHFSTKHSSGTVRFQYHRTFTVTLNADDKFIFLQEQKDNVLFILNNSVEHLGNILSVSCIWHSSFKGFFYDLQAKTRGNSLQLQSLTKCTKSHVTDPPSSGFLLVPSNFQDSSRKLTLDLCIWSRGLSPMKFLKECPC</sequence>
<evidence type="ECO:0000256" key="5">
    <source>
        <dbReference type="ARBA" id="ARBA00022679"/>
    </source>
</evidence>
<evidence type="ECO:0000256" key="9">
    <source>
        <dbReference type="ARBA" id="ARBA00022833"/>
    </source>
</evidence>
<evidence type="ECO:0000256" key="7">
    <source>
        <dbReference type="ARBA" id="ARBA00022771"/>
    </source>
</evidence>
<dbReference type="CDD" id="cd16571">
    <property type="entry name" value="RING-HC_SIAHs"/>
    <property type="match status" value="1"/>
</dbReference>
<name>A0A8K0H4B4_9ROSA</name>
<keyword evidence="7 11" id="KW-0863">Zinc-finger</keyword>
<keyword evidence="6" id="KW-0479">Metal-binding</keyword>
<dbReference type="SUPFAM" id="SSF57850">
    <property type="entry name" value="RING/U-box"/>
    <property type="match status" value="1"/>
</dbReference>
<evidence type="ECO:0000256" key="8">
    <source>
        <dbReference type="ARBA" id="ARBA00022786"/>
    </source>
</evidence>
<dbReference type="UniPathway" id="UPA00143"/>
<keyword evidence="5" id="KW-0808">Transferase</keyword>
<evidence type="ECO:0000259" key="13">
    <source>
        <dbReference type="PROSITE" id="PS50089"/>
    </source>
</evidence>
<accession>A0A8K0H4B4</accession>
<keyword evidence="8" id="KW-0833">Ubl conjugation pathway</keyword>
<evidence type="ECO:0000256" key="3">
    <source>
        <dbReference type="ARBA" id="ARBA00009119"/>
    </source>
</evidence>
<dbReference type="InterPro" id="IPR049548">
    <property type="entry name" value="Sina-like_RING"/>
</dbReference>
<organism evidence="15 16">
    <name type="scientific">Rhamnella rubrinervis</name>
    <dbReference type="NCBI Taxonomy" id="2594499"/>
    <lineage>
        <taxon>Eukaryota</taxon>
        <taxon>Viridiplantae</taxon>
        <taxon>Streptophyta</taxon>
        <taxon>Embryophyta</taxon>
        <taxon>Tracheophyta</taxon>
        <taxon>Spermatophyta</taxon>
        <taxon>Magnoliopsida</taxon>
        <taxon>eudicotyledons</taxon>
        <taxon>Gunneridae</taxon>
        <taxon>Pentapetalae</taxon>
        <taxon>rosids</taxon>
        <taxon>fabids</taxon>
        <taxon>Rosales</taxon>
        <taxon>Rhamnaceae</taxon>
        <taxon>rhamnoid group</taxon>
        <taxon>Rhamneae</taxon>
        <taxon>Rhamnella</taxon>
    </lineage>
</organism>
<dbReference type="GO" id="GO:0061630">
    <property type="term" value="F:ubiquitin protein ligase activity"/>
    <property type="evidence" value="ECO:0007669"/>
    <property type="project" value="UniProtKB-EC"/>
</dbReference>
<dbReference type="PANTHER" id="PTHR46632:SF16">
    <property type="entry name" value="E3 UBIQUITIN-PROTEIN LIGASE SINA-LIKE 10"/>
    <property type="match status" value="1"/>
</dbReference>
<comment type="caution">
    <text evidence="15">The sequence shown here is derived from an EMBL/GenBank/DDBJ whole genome shotgun (WGS) entry which is preliminary data.</text>
</comment>
<dbReference type="EMBL" id="VOIH02000006">
    <property type="protein sequence ID" value="KAF3445258.1"/>
    <property type="molecule type" value="Genomic_DNA"/>
</dbReference>
<gene>
    <name evidence="15" type="ORF">FNV43_RR14952</name>
</gene>
<dbReference type="Gene3D" id="3.30.40.10">
    <property type="entry name" value="Zinc/RING finger domain, C3HC4 (zinc finger)"/>
    <property type="match status" value="1"/>
</dbReference>
<dbReference type="Proteomes" id="UP000796880">
    <property type="component" value="Unassembled WGS sequence"/>
</dbReference>
<evidence type="ECO:0000256" key="2">
    <source>
        <dbReference type="ARBA" id="ARBA00004906"/>
    </source>
</evidence>
<evidence type="ECO:0000256" key="10">
    <source>
        <dbReference type="ARBA" id="ARBA00024004"/>
    </source>
</evidence>
<dbReference type="GO" id="GO:0008270">
    <property type="term" value="F:zinc ion binding"/>
    <property type="evidence" value="ECO:0007669"/>
    <property type="project" value="UniProtKB-KW"/>
</dbReference>
<dbReference type="Pfam" id="PF21362">
    <property type="entry name" value="Sina_RING"/>
    <property type="match status" value="1"/>
</dbReference>
<evidence type="ECO:0000256" key="1">
    <source>
        <dbReference type="ARBA" id="ARBA00000900"/>
    </source>
</evidence>
<evidence type="ECO:0000256" key="11">
    <source>
        <dbReference type="PROSITE-ProRule" id="PRU00455"/>
    </source>
</evidence>
<evidence type="ECO:0000259" key="14">
    <source>
        <dbReference type="PROSITE" id="PS51081"/>
    </source>
</evidence>
<evidence type="ECO:0000256" key="6">
    <source>
        <dbReference type="ARBA" id="ARBA00022723"/>
    </source>
</evidence>
<dbReference type="OrthoDB" id="4788989at2759"/>
<dbReference type="PROSITE" id="PS51081">
    <property type="entry name" value="ZF_SIAH"/>
    <property type="match status" value="1"/>
</dbReference>